<accession>A0A6S7IIV7</accession>
<sequence>MKSPAEEDTPLIKTEVEFTASRPDQMLKDSMSGTKKRIYSEDRSKLKLIHCAEDVRHRSFTFGDKVDGKALNRWREIATAIYHDNGKILDIFIRKGPPWSKSEIQRRLLEAVELNSLKCLDVLCKKYKMEEFSMEKDVVLFHRRYGLSFWPLDERPKETALHVLASKLTSTNAMEVLKKRPKFLTDFSDVPDSHGSTPLLLAIKCNNNDVINGLLLAKPDVNKRNLHEESPLHVAAVNDHDHIIEEILKTYSEPEERTNLLEIMKNIDGKGNSILYSASQSGMTKILNLIMEYDWWENCLEQQKKSEEQDWKSFVCNVCAGGCEGLAKIILQEDPGLLLKWKEGVTPLMRAAKANQLQIVSLIFGIKTDDDHFTTCDKDGRNVFHYAVKNPKVLKLLLDQFKK</sequence>
<dbReference type="InterPro" id="IPR002110">
    <property type="entry name" value="Ankyrin_rpt"/>
</dbReference>
<dbReference type="EMBL" id="CACRXK020005305">
    <property type="protein sequence ID" value="CAB4005752.1"/>
    <property type="molecule type" value="Genomic_DNA"/>
</dbReference>
<keyword evidence="4" id="KW-1185">Reference proteome</keyword>
<dbReference type="Pfam" id="PF00023">
    <property type="entry name" value="Ank"/>
    <property type="match status" value="1"/>
</dbReference>
<dbReference type="Proteomes" id="UP001152795">
    <property type="component" value="Unassembled WGS sequence"/>
</dbReference>
<dbReference type="SMART" id="SM00248">
    <property type="entry name" value="ANK"/>
    <property type="match status" value="5"/>
</dbReference>
<keyword evidence="2" id="KW-0040">ANK repeat</keyword>
<dbReference type="PROSITE" id="PS50088">
    <property type="entry name" value="ANK_REPEAT"/>
    <property type="match status" value="1"/>
</dbReference>
<keyword evidence="1" id="KW-0677">Repeat</keyword>
<evidence type="ECO:0000313" key="4">
    <source>
        <dbReference type="Proteomes" id="UP001152795"/>
    </source>
</evidence>
<dbReference type="OrthoDB" id="7729168at2759"/>
<name>A0A6S7IIV7_PARCT</name>
<organism evidence="3 4">
    <name type="scientific">Paramuricea clavata</name>
    <name type="common">Red gorgonian</name>
    <name type="synonym">Violescent sea-whip</name>
    <dbReference type="NCBI Taxonomy" id="317549"/>
    <lineage>
        <taxon>Eukaryota</taxon>
        <taxon>Metazoa</taxon>
        <taxon>Cnidaria</taxon>
        <taxon>Anthozoa</taxon>
        <taxon>Octocorallia</taxon>
        <taxon>Malacalcyonacea</taxon>
        <taxon>Plexauridae</taxon>
        <taxon>Paramuricea</taxon>
    </lineage>
</organism>
<protein>
    <submittedName>
        <fullName evidence="3">Ankyrin domain, partial</fullName>
    </submittedName>
</protein>
<dbReference type="SUPFAM" id="SSF48403">
    <property type="entry name" value="Ankyrin repeat"/>
    <property type="match status" value="1"/>
</dbReference>
<dbReference type="PANTHER" id="PTHR24198:SF165">
    <property type="entry name" value="ANKYRIN REPEAT-CONTAINING PROTEIN-RELATED"/>
    <property type="match status" value="1"/>
</dbReference>
<dbReference type="Gene3D" id="1.25.40.20">
    <property type="entry name" value="Ankyrin repeat-containing domain"/>
    <property type="match status" value="2"/>
</dbReference>
<evidence type="ECO:0000313" key="3">
    <source>
        <dbReference type="EMBL" id="CAB4005752.1"/>
    </source>
</evidence>
<dbReference type="PANTHER" id="PTHR24198">
    <property type="entry name" value="ANKYRIN REPEAT AND PROTEIN KINASE DOMAIN-CONTAINING PROTEIN"/>
    <property type="match status" value="1"/>
</dbReference>
<proteinExistence type="predicted"/>
<gene>
    <name evidence="3" type="ORF">PACLA_8A081993</name>
</gene>
<reference evidence="3" key="1">
    <citation type="submission" date="2020-04" db="EMBL/GenBank/DDBJ databases">
        <authorList>
            <person name="Alioto T."/>
            <person name="Alioto T."/>
            <person name="Gomez Garrido J."/>
        </authorList>
    </citation>
    <scope>NUCLEOTIDE SEQUENCE</scope>
    <source>
        <strain evidence="3">A484AB</strain>
    </source>
</reference>
<dbReference type="AlphaFoldDB" id="A0A6S7IIV7"/>
<evidence type="ECO:0000256" key="2">
    <source>
        <dbReference type="ARBA" id="ARBA00023043"/>
    </source>
</evidence>
<evidence type="ECO:0000256" key="1">
    <source>
        <dbReference type="ARBA" id="ARBA00022737"/>
    </source>
</evidence>
<dbReference type="InterPro" id="IPR036770">
    <property type="entry name" value="Ankyrin_rpt-contain_sf"/>
</dbReference>
<comment type="caution">
    <text evidence="3">The sequence shown here is derived from an EMBL/GenBank/DDBJ whole genome shotgun (WGS) entry which is preliminary data.</text>
</comment>
<feature type="non-terminal residue" evidence="3">
    <location>
        <position position="1"/>
    </location>
</feature>
<dbReference type="Pfam" id="PF12796">
    <property type="entry name" value="Ank_2"/>
    <property type="match status" value="1"/>
</dbReference>